<proteinExistence type="predicted"/>
<name>A0A061FYF8_THECC</name>
<evidence type="ECO:0000313" key="2">
    <source>
        <dbReference type="Proteomes" id="UP000026915"/>
    </source>
</evidence>
<dbReference type="Proteomes" id="UP000026915">
    <property type="component" value="Chromosome 10"/>
</dbReference>
<dbReference type="AlphaFoldDB" id="A0A061FYF8"/>
<evidence type="ECO:0000313" key="1">
    <source>
        <dbReference type="EMBL" id="EOY19834.1"/>
    </source>
</evidence>
<gene>
    <name evidence="1" type="ORF">TCM_045199</name>
</gene>
<dbReference type="Gramene" id="EOY19834">
    <property type="protein sequence ID" value="EOY19834"/>
    <property type="gene ID" value="TCM_045199"/>
</dbReference>
<accession>A0A061FYF8</accession>
<sequence>MKESYQQTSKLCFPRFKQVLIFFALYFEQKELKLIPLYKRLEIFFFFHSTNQVFSLKSKEITATASDR</sequence>
<dbReference type="EMBL" id="CM001888">
    <property type="protein sequence ID" value="EOY19834.1"/>
    <property type="molecule type" value="Genomic_DNA"/>
</dbReference>
<organism evidence="1 2">
    <name type="scientific">Theobroma cacao</name>
    <name type="common">Cacao</name>
    <name type="synonym">Cocoa</name>
    <dbReference type="NCBI Taxonomy" id="3641"/>
    <lineage>
        <taxon>Eukaryota</taxon>
        <taxon>Viridiplantae</taxon>
        <taxon>Streptophyta</taxon>
        <taxon>Embryophyta</taxon>
        <taxon>Tracheophyta</taxon>
        <taxon>Spermatophyta</taxon>
        <taxon>Magnoliopsida</taxon>
        <taxon>eudicotyledons</taxon>
        <taxon>Gunneridae</taxon>
        <taxon>Pentapetalae</taxon>
        <taxon>rosids</taxon>
        <taxon>malvids</taxon>
        <taxon>Malvales</taxon>
        <taxon>Malvaceae</taxon>
        <taxon>Byttnerioideae</taxon>
        <taxon>Theobroma</taxon>
    </lineage>
</organism>
<protein>
    <submittedName>
        <fullName evidence="1">Uncharacterized protein</fullName>
    </submittedName>
</protein>
<reference evidence="1 2" key="1">
    <citation type="journal article" date="2013" name="Genome Biol.">
        <title>The genome sequence of the most widely cultivated cacao type and its use to identify candidate genes regulating pod color.</title>
        <authorList>
            <person name="Motamayor J.C."/>
            <person name="Mockaitis K."/>
            <person name="Schmutz J."/>
            <person name="Haiminen N."/>
            <person name="Iii D.L."/>
            <person name="Cornejo O."/>
            <person name="Findley S.D."/>
            <person name="Zheng P."/>
            <person name="Utro F."/>
            <person name="Royaert S."/>
            <person name="Saski C."/>
            <person name="Jenkins J."/>
            <person name="Podicheti R."/>
            <person name="Zhao M."/>
            <person name="Scheffler B.E."/>
            <person name="Stack J.C."/>
            <person name="Feltus F.A."/>
            <person name="Mustiga G.M."/>
            <person name="Amores F."/>
            <person name="Phillips W."/>
            <person name="Marelli J.P."/>
            <person name="May G.D."/>
            <person name="Shapiro H."/>
            <person name="Ma J."/>
            <person name="Bustamante C.D."/>
            <person name="Schnell R.J."/>
            <person name="Main D."/>
            <person name="Gilbert D."/>
            <person name="Parida L."/>
            <person name="Kuhn D.N."/>
        </authorList>
    </citation>
    <scope>NUCLEOTIDE SEQUENCE [LARGE SCALE GENOMIC DNA]</scope>
    <source>
        <strain evidence="2">cv. Matina 1-6</strain>
    </source>
</reference>
<keyword evidence="2" id="KW-1185">Reference proteome</keyword>
<dbReference type="HOGENOM" id="CLU_2799103_0_0_1"/>